<feature type="transmembrane region" description="Helical" evidence="8">
    <location>
        <begin position="154"/>
        <end position="173"/>
    </location>
</feature>
<evidence type="ECO:0000256" key="7">
    <source>
        <dbReference type="ARBA" id="ARBA00023136"/>
    </source>
</evidence>
<evidence type="ECO:0000256" key="1">
    <source>
        <dbReference type="ARBA" id="ARBA00004651"/>
    </source>
</evidence>
<comment type="caution">
    <text evidence="9">The sequence shown here is derived from an EMBL/GenBank/DDBJ whole genome shotgun (WGS) entry which is preliminary data.</text>
</comment>
<dbReference type="GO" id="GO:0009103">
    <property type="term" value="P:lipopolysaccharide biosynthetic process"/>
    <property type="evidence" value="ECO:0007669"/>
    <property type="project" value="UniProtKB-ARBA"/>
</dbReference>
<sequence length="573" mass="64837">MKEVTLNRLSVWFRYVAIALLVVGIIFRFVNLNHKLFWHDEIYTGFRSAGYVRTEIHDELIQTQPIQMRRLKDFVSLKPNSTYTDTLRSLAIEDSQHPPLYFALTRLWMQVFGSPIRWFFGSQVTVLRSLPMLLSLLAIPAAFALAWELFHSKTAALFAAMLLALSPFDVLFAQTARQYSLLTVLVLVSQWLLLRAMRLSQPRPKGYRVSPSYQPWRPWLWYCVSLVLGLYTHPFFGLTLIAQAVLVGGIWLSDRAKPTGLLLKFSGTVLASILAFAPWLWVIYRGKESVAATTGWLNVTPSIGYYLKLWLLSFTSLFIDLDFGITNPITFLLRLPFFILTVVGVILICLQCDRRAWLSVLTMIFVPFLLLAGADFVFGGLRSTVSRYLISSYPGVQLAMAWLLATLCTRGLAKLPSLYEKSTRSINRQLLGSIALSLIAIGSITSLTASATSYTWWNKDLSYFNGAIARVINQTNAPLLVSDPGDDFTNLGDLISLSYIVRPEIPLVYLEGNLEYLNSPEFTALQKGRSLVVFRPSKQLRSLLEAKFRNLQPYPNRSLKLWTLSEPSADQLD</sequence>
<organism evidence="9">
    <name type="scientific">Oscillatoriales cyanobacterium SpSt-418</name>
    <dbReference type="NCBI Taxonomy" id="2282169"/>
    <lineage>
        <taxon>Bacteria</taxon>
        <taxon>Bacillati</taxon>
        <taxon>Cyanobacteriota</taxon>
        <taxon>Cyanophyceae</taxon>
        <taxon>Oscillatoriophycideae</taxon>
        <taxon>Oscillatoriales</taxon>
    </lineage>
</organism>
<feature type="transmembrane region" description="Helical" evidence="8">
    <location>
        <begin position="357"/>
        <end position="381"/>
    </location>
</feature>
<evidence type="ECO:0000313" key="9">
    <source>
        <dbReference type="EMBL" id="HFM99397.1"/>
    </source>
</evidence>
<dbReference type="InterPro" id="IPR050297">
    <property type="entry name" value="LipidA_mod_glycosyltrf_83"/>
</dbReference>
<gene>
    <name evidence="9" type="ORF">ENR64_16870</name>
</gene>
<dbReference type="PANTHER" id="PTHR33908">
    <property type="entry name" value="MANNOSYLTRANSFERASE YKCB-RELATED"/>
    <property type="match status" value="1"/>
</dbReference>
<keyword evidence="7 8" id="KW-0472">Membrane</keyword>
<keyword evidence="5 8" id="KW-0812">Transmembrane</keyword>
<accession>A0A7C3PQI0</accession>
<feature type="transmembrane region" description="Helical" evidence="8">
    <location>
        <begin position="434"/>
        <end position="457"/>
    </location>
</feature>
<dbReference type="AlphaFoldDB" id="A0A7C3PQI0"/>
<keyword evidence="6 8" id="KW-1133">Transmembrane helix</keyword>
<feature type="transmembrane region" description="Helical" evidence="8">
    <location>
        <begin position="219"/>
        <end position="241"/>
    </location>
</feature>
<name>A0A7C3PQI0_9CYAN</name>
<keyword evidence="2" id="KW-1003">Cell membrane</keyword>
<feature type="transmembrane region" description="Helical" evidence="8">
    <location>
        <begin position="12"/>
        <end position="30"/>
    </location>
</feature>
<dbReference type="GO" id="GO:0005886">
    <property type="term" value="C:plasma membrane"/>
    <property type="evidence" value="ECO:0007669"/>
    <property type="project" value="UniProtKB-SubCell"/>
</dbReference>
<protein>
    <submittedName>
        <fullName evidence="9">Glycosyl transferase family 39</fullName>
    </submittedName>
</protein>
<feature type="transmembrane region" description="Helical" evidence="8">
    <location>
        <begin position="393"/>
        <end position="413"/>
    </location>
</feature>
<dbReference type="PANTHER" id="PTHR33908:SF11">
    <property type="entry name" value="MEMBRANE PROTEIN"/>
    <property type="match status" value="1"/>
</dbReference>
<evidence type="ECO:0000256" key="3">
    <source>
        <dbReference type="ARBA" id="ARBA00022676"/>
    </source>
</evidence>
<reference evidence="9" key="1">
    <citation type="journal article" date="2020" name="mSystems">
        <title>Genome- and Community-Level Interaction Insights into Carbon Utilization and Element Cycling Functions of Hydrothermarchaeota in Hydrothermal Sediment.</title>
        <authorList>
            <person name="Zhou Z."/>
            <person name="Liu Y."/>
            <person name="Xu W."/>
            <person name="Pan J."/>
            <person name="Luo Z.H."/>
            <person name="Li M."/>
        </authorList>
    </citation>
    <scope>NUCLEOTIDE SEQUENCE [LARGE SCALE GENOMIC DNA]</scope>
    <source>
        <strain evidence="9">SpSt-418</strain>
    </source>
</reference>
<evidence type="ECO:0000256" key="8">
    <source>
        <dbReference type="SAM" id="Phobius"/>
    </source>
</evidence>
<evidence type="ECO:0000256" key="6">
    <source>
        <dbReference type="ARBA" id="ARBA00022989"/>
    </source>
</evidence>
<comment type="subcellular location">
    <subcellularLocation>
        <location evidence="1">Cell membrane</location>
        <topology evidence="1">Multi-pass membrane protein</topology>
    </subcellularLocation>
</comment>
<feature type="transmembrane region" description="Helical" evidence="8">
    <location>
        <begin position="305"/>
        <end position="325"/>
    </location>
</feature>
<proteinExistence type="predicted"/>
<keyword evidence="4 9" id="KW-0808">Transferase</keyword>
<evidence type="ECO:0000256" key="2">
    <source>
        <dbReference type="ARBA" id="ARBA00022475"/>
    </source>
</evidence>
<dbReference type="GO" id="GO:0016763">
    <property type="term" value="F:pentosyltransferase activity"/>
    <property type="evidence" value="ECO:0007669"/>
    <property type="project" value="TreeGrafter"/>
</dbReference>
<dbReference type="EMBL" id="DSRU01000241">
    <property type="protein sequence ID" value="HFM99397.1"/>
    <property type="molecule type" value="Genomic_DNA"/>
</dbReference>
<feature type="transmembrane region" description="Helical" evidence="8">
    <location>
        <begin position="261"/>
        <end position="284"/>
    </location>
</feature>
<evidence type="ECO:0000256" key="4">
    <source>
        <dbReference type="ARBA" id="ARBA00022679"/>
    </source>
</evidence>
<feature type="transmembrane region" description="Helical" evidence="8">
    <location>
        <begin position="331"/>
        <end position="350"/>
    </location>
</feature>
<feature type="transmembrane region" description="Helical" evidence="8">
    <location>
        <begin position="126"/>
        <end position="147"/>
    </location>
</feature>
<keyword evidence="3" id="KW-0328">Glycosyltransferase</keyword>
<evidence type="ECO:0000256" key="5">
    <source>
        <dbReference type="ARBA" id="ARBA00022692"/>
    </source>
</evidence>